<dbReference type="Proteomes" id="UP000282483">
    <property type="component" value="Chromosome"/>
</dbReference>
<protein>
    <submittedName>
        <fullName evidence="2">Transport-associated protein</fullName>
    </submittedName>
</protein>
<accession>A0A2Z5V451</accession>
<dbReference type="Pfam" id="PF04972">
    <property type="entry name" value="BON"/>
    <property type="match status" value="1"/>
</dbReference>
<dbReference type="PROSITE" id="PS50914">
    <property type="entry name" value="BON"/>
    <property type="match status" value="1"/>
</dbReference>
<dbReference type="PANTHER" id="PTHR34606">
    <property type="entry name" value="BON DOMAIN-CONTAINING PROTEIN"/>
    <property type="match status" value="1"/>
</dbReference>
<proteinExistence type="predicted"/>
<dbReference type="InterPro" id="IPR007055">
    <property type="entry name" value="BON_dom"/>
</dbReference>
<reference evidence="2 3" key="1">
    <citation type="submission" date="2017-03" db="EMBL/GenBank/DDBJ databases">
        <title>The genome sequence of Candidatus Rickettsiella viridis.</title>
        <authorList>
            <person name="Nikoh N."/>
            <person name="Tsuchida T."/>
            <person name="Yamaguchi K."/>
            <person name="Maeda T."/>
            <person name="Shigenobu S."/>
            <person name="Fukatsu T."/>
        </authorList>
    </citation>
    <scope>NUCLEOTIDE SEQUENCE [LARGE SCALE GENOMIC DNA]</scope>
    <source>
        <strain evidence="2 3">Ap-RA04</strain>
    </source>
</reference>
<evidence type="ECO:0000259" key="1">
    <source>
        <dbReference type="PROSITE" id="PS50914"/>
    </source>
</evidence>
<dbReference type="EMBL" id="AP018005">
    <property type="protein sequence ID" value="BBB15222.1"/>
    <property type="molecule type" value="Genomic_DNA"/>
</dbReference>
<dbReference type="AlphaFoldDB" id="A0A2Z5V451"/>
<dbReference type="SMART" id="SM00749">
    <property type="entry name" value="BON"/>
    <property type="match status" value="1"/>
</dbReference>
<name>A0A2Z5V451_9COXI</name>
<dbReference type="OrthoDB" id="7360581at2"/>
<keyword evidence="3" id="KW-1185">Reference proteome</keyword>
<dbReference type="PANTHER" id="PTHR34606:SF16">
    <property type="entry name" value="BON DOMAIN-CONTAINING PROTEIN"/>
    <property type="match status" value="1"/>
</dbReference>
<organism evidence="2 3">
    <name type="scientific">Candidatus Rickettsiella viridis</name>
    <dbReference type="NCBI Taxonomy" id="676208"/>
    <lineage>
        <taxon>Bacteria</taxon>
        <taxon>Pseudomonadati</taxon>
        <taxon>Pseudomonadota</taxon>
        <taxon>Gammaproteobacteria</taxon>
        <taxon>Legionellales</taxon>
        <taxon>Coxiellaceae</taxon>
        <taxon>Rickettsiella</taxon>
    </lineage>
</organism>
<dbReference type="KEGG" id="rvi:RVIR1_07330"/>
<dbReference type="RefSeq" id="WP_126322695.1">
    <property type="nucleotide sequence ID" value="NZ_AP018005.1"/>
</dbReference>
<dbReference type="Gene3D" id="3.30.1340.30">
    <property type="match status" value="1"/>
</dbReference>
<sequence>MKAKLFIILSLIALPIVGPMAMGNHKILPQESTGQYVDNSVITLKVKSKLLADPDLKSLAISVMSYKGQVKLTGFVDTDAEKLQATKLAKQVEGVTNVTNALIVKKMPK</sequence>
<feature type="domain" description="BON" evidence="1">
    <location>
        <begin position="38"/>
        <end position="106"/>
    </location>
</feature>
<gene>
    <name evidence="2" type="ORF">RVIR1_07330</name>
</gene>
<evidence type="ECO:0000313" key="2">
    <source>
        <dbReference type="EMBL" id="BBB15222.1"/>
    </source>
</evidence>
<evidence type="ECO:0000313" key="3">
    <source>
        <dbReference type="Proteomes" id="UP000282483"/>
    </source>
</evidence>
<dbReference type="InterPro" id="IPR051686">
    <property type="entry name" value="Lipoprotein_DolP"/>
</dbReference>
<dbReference type="InterPro" id="IPR014004">
    <property type="entry name" value="Transpt-assoc_nodulatn_dom_bac"/>
</dbReference>